<dbReference type="EMBL" id="MN227163">
    <property type="protein sequence ID" value="QIH97895.1"/>
    <property type="molecule type" value="mRNA"/>
</dbReference>
<accession>A0A6G7GH45</accession>
<sequence>MSSDLVATWRLPLPDGDHKVEFEHGTTSGKRVIIVDGKEIYRNDWMFKLVGKEHFKVGKENCTISIDACSGFAYEYTLSVNGKSLEKFKDNKSKTMKCWYFTTGSASSTPYRVVLEKDKLDIWVNGVKVESTGEFTDEGTETHFALGNSCRSAYIRAESTGKRREGIVHKLFIDDEEVPSLEEQHHNQFQQHD</sequence>
<dbReference type="KEGG" id="rphi:132728324"/>
<reference evidence="1" key="1">
    <citation type="submission" date="2019-07" db="EMBL/GenBank/DDBJ databases">
        <authorList>
            <person name="Zhao J."/>
            <person name="Yang D."/>
            <person name="Han Y."/>
        </authorList>
    </citation>
    <scope>NUCLEOTIDE SEQUENCE</scope>
</reference>
<name>A0A6G7GH45_RUDPH</name>
<dbReference type="FunFam" id="2.40.128.180:FF:000001">
    <property type="entry name" value="Fas apoptotic inhibitory molecule 1"/>
    <property type="match status" value="1"/>
</dbReference>
<dbReference type="Gene3D" id="2.40.128.180">
    <property type="match status" value="2"/>
</dbReference>
<proteinExistence type="evidence at transcript level"/>
<dbReference type="PANTHER" id="PTHR13088:SF3">
    <property type="entry name" value="FAS APOPTOTIC INHIBITORY MOLECULE 1"/>
    <property type="match status" value="1"/>
</dbReference>
<organism evidence="1">
    <name type="scientific">Ruditapes philippinarum</name>
    <name type="common">Japanese carpet shell</name>
    <name type="synonym">Venerupis philippinarum</name>
    <dbReference type="NCBI Taxonomy" id="129788"/>
    <lineage>
        <taxon>Eukaryota</taxon>
        <taxon>Metazoa</taxon>
        <taxon>Spiralia</taxon>
        <taxon>Lophotrochozoa</taxon>
        <taxon>Mollusca</taxon>
        <taxon>Bivalvia</taxon>
        <taxon>Autobranchia</taxon>
        <taxon>Heteroconchia</taxon>
        <taxon>Euheterodonta</taxon>
        <taxon>Imparidentia</taxon>
        <taxon>Neoheterodontei</taxon>
        <taxon>Venerida</taxon>
        <taxon>Veneroidea</taxon>
        <taxon>Veneridae</taxon>
        <taxon>Ruditapes</taxon>
    </lineage>
</organism>
<dbReference type="Pfam" id="PF06905">
    <property type="entry name" value="FAIM1"/>
    <property type="match status" value="1"/>
</dbReference>
<protein>
    <submittedName>
        <fullName evidence="1">Fas apoptotic inhibitory molecule 1</fullName>
    </submittedName>
</protein>
<dbReference type="RefSeq" id="XP_060569957.1">
    <property type="nucleotide sequence ID" value="XM_060713974.1"/>
</dbReference>
<dbReference type="PANTHER" id="PTHR13088">
    <property type="entry name" value="FAS APOPTOTIC INHIBITORY MOLECULE FAIM"/>
    <property type="match status" value="1"/>
</dbReference>
<dbReference type="AlphaFoldDB" id="A0A6G7GH45"/>
<evidence type="ECO:0000313" key="1">
    <source>
        <dbReference type="EMBL" id="QIH97895.1"/>
    </source>
</evidence>
<dbReference type="GeneID" id="132728324"/>
<dbReference type="InterPro" id="IPR010695">
    <property type="entry name" value="FAIM1"/>
</dbReference>
<dbReference type="GO" id="GO:1902042">
    <property type="term" value="P:negative regulation of extrinsic apoptotic signaling pathway via death domain receptors"/>
    <property type="evidence" value="ECO:0007669"/>
    <property type="project" value="TreeGrafter"/>
</dbReference>
<dbReference type="InterPro" id="IPR038513">
    <property type="entry name" value="FAIM1_dom_sf"/>
</dbReference>
<dbReference type="RefSeq" id="XP_060569958.1">
    <property type="nucleotide sequence ID" value="XM_060713975.1"/>
</dbReference>